<keyword evidence="2" id="KW-1185">Reference proteome</keyword>
<organism evidence="1 2">
    <name type="scientific">Bradyrhizobium manausense</name>
    <dbReference type="NCBI Taxonomy" id="989370"/>
    <lineage>
        <taxon>Bacteria</taxon>
        <taxon>Pseudomonadati</taxon>
        <taxon>Pseudomonadota</taxon>
        <taxon>Alphaproteobacteria</taxon>
        <taxon>Hyphomicrobiales</taxon>
        <taxon>Nitrobacteraceae</taxon>
        <taxon>Bradyrhizobium</taxon>
    </lineage>
</organism>
<sequence length="60" mass="6938">MTERHLKEQEIKIARYRLLEQEVTDPFAACLLHAVVAELEADLQKERDIEESNCRIGTPS</sequence>
<accession>A0A0R3E0Y5</accession>
<dbReference type="RefSeq" id="WP_057743796.1">
    <property type="nucleotide sequence ID" value="NZ_LJYG01000033.1"/>
</dbReference>
<dbReference type="OrthoDB" id="8255526at2"/>
<evidence type="ECO:0000313" key="2">
    <source>
        <dbReference type="Proteomes" id="UP000051936"/>
    </source>
</evidence>
<dbReference type="EMBL" id="LJYG01000033">
    <property type="protein sequence ID" value="KRQ15857.1"/>
    <property type="molecule type" value="Genomic_DNA"/>
</dbReference>
<evidence type="ECO:0000313" key="1">
    <source>
        <dbReference type="EMBL" id="KRQ15857.1"/>
    </source>
</evidence>
<dbReference type="Proteomes" id="UP000051936">
    <property type="component" value="Unassembled WGS sequence"/>
</dbReference>
<dbReference type="AlphaFoldDB" id="A0A0R3E0Y5"/>
<name>A0A0R3E0Y5_9BRAD</name>
<reference evidence="1 2" key="1">
    <citation type="submission" date="2015-09" db="EMBL/GenBank/DDBJ databases">
        <title>Draft Genome Sequence of Bradyrhizobium manausense Strain BR 3351T, a Novel Symbiotic Nitrogen-Fixing Alphaproteobacterium Isolated from Brazilian Amazon Rain Forest.</title>
        <authorList>
            <person name="De Araujo J.L."/>
            <person name="Zilli J.E."/>
        </authorList>
    </citation>
    <scope>NUCLEOTIDE SEQUENCE [LARGE SCALE GENOMIC DNA]</scope>
    <source>
        <strain evidence="1 2">BR3351</strain>
    </source>
</reference>
<comment type="caution">
    <text evidence="1">The sequence shown here is derived from an EMBL/GenBank/DDBJ whole genome shotgun (WGS) entry which is preliminary data.</text>
</comment>
<protein>
    <submittedName>
        <fullName evidence="1">Uncharacterized protein</fullName>
    </submittedName>
</protein>
<gene>
    <name evidence="1" type="ORF">AOQ71_07350</name>
</gene>
<proteinExistence type="predicted"/>